<evidence type="ECO:0000256" key="1">
    <source>
        <dbReference type="SAM" id="MobiDB-lite"/>
    </source>
</evidence>
<dbReference type="AlphaFoldDB" id="A0A916R9C3"/>
<name>A0A916R9C3_9HYPH</name>
<gene>
    <name evidence="2" type="ORF">GCM10011499_14550</name>
</gene>
<accession>A0A916R9C3</accession>
<dbReference type="EMBL" id="BMKB01000002">
    <property type="protein sequence ID" value="GGA45896.1"/>
    <property type="molecule type" value="Genomic_DNA"/>
</dbReference>
<reference evidence="2 3" key="1">
    <citation type="journal article" date="2014" name="Int. J. Syst. Evol. Microbiol.">
        <title>Complete genome sequence of Corynebacterium casei LMG S-19264T (=DSM 44701T), isolated from a smear-ripened cheese.</title>
        <authorList>
            <consortium name="US DOE Joint Genome Institute (JGI-PGF)"/>
            <person name="Walter F."/>
            <person name="Albersmeier A."/>
            <person name="Kalinowski J."/>
            <person name="Ruckert C."/>
        </authorList>
    </citation>
    <scope>NUCLEOTIDE SEQUENCE [LARGE SCALE GENOMIC DNA]</scope>
    <source>
        <strain evidence="2 3">CGMCC 1.15896</strain>
    </source>
</reference>
<comment type="caution">
    <text evidence="2">The sequence shown here is derived from an EMBL/GenBank/DDBJ whole genome shotgun (WGS) entry which is preliminary data.</text>
</comment>
<dbReference type="OrthoDB" id="7652274at2"/>
<feature type="compositionally biased region" description="Polar residues" evidence="1">
    <location>
        <begin position="65"/>
        <end position="74"/>
    </location>
</feature>
<proteinExistence type="predicted"/>
<keyword evidence="3" id="KW-1185">Reference proteome</keyword>
<feature type="region of interest" description="Disordered" evidence="1">
    <location>
        <begin position="59"/>
        <end position="85"/>
    </location>
</feature>
<protein>
    <submittedName>
        <fullName evidence="2">Uncharacterized protein</fullName>
    </submittedName>
</protein>
<sequence>MTDRYEAIAVRKYEQNGETKTAFTNIGVAFKMRDRDGYSVRLHAMPAPTDGEFTILLMPPKPRDGQQSSAPRQQSGGGMDDDIPF</sequence>
<dbReference type="RefSeq" id="WP_127072923.1">
    <property type="nucleotide sequence ID" value="NZ_BMKB01000002.1"/>
</dbReference>
<dbReference type="Proteomes" id="UP000596977">
    <property type="component" value="Unassembled WGS sequence"/>
</dbReference>
<evidence type="ECO:0000313" key="2">
    <source>
        <dbReference type="EMBL" id="GGA45896.1"/>
    </source>
</evidence>
<organism evidence="2 3">
    <name type="scientific">Pelagibacterium lentulum</name>
    <dbReference type="NCBI Taxonomy" id="2029865"/>
    <lineage>
        <taxon>Bacteria</taxon>
        <taxon>Pseudomonadati</taxon>
        <taxon>Pseudomonadota</taxon>
        <taxon>Alphaproteobacteria</taxon>
        <taxon>Hyphomicrobiales</taxon>
        <taxon>Devosiaceae</taxon>
        <taxon>Pelagibacterium</taxon>
    </lineage>
</organism>
<evidence type="ECO:0000313" key="3">
    <source>
        <dbReference type="Proteomes" id="UP000596977"/>
    </source>
</evidence>